<evidence type="ECO:0000256" key="2">
    <source>
        <dbReference type="ARBA" id="ARBA00022692"/>
    </source>
</evidence>
<dbReference type="PANTHER" id="PTHR42770">
    <property type="entry name" value="AMINO ACID TRANSPORTER-RELATED"/>
    <property type="match status" value="1"/>
</dbReference>
<feature type="transmembrane region" description="Helical" evidence="6">
    <location>
        <begin position="250"/>
        <end position="270"/>
    </location>
</feature>
<organism evidence="8">
    <name type="scientific">Herbiconiux sp. A18JL235</name>
    <dbReference type="NCBI Taxonomy" id="3152363"/>
    <lineage>
        <taxon>Bacteria</taxon>
        <taxon>Bacillati</taxon>
        <taxon>Actinomycetota</taxon>
        <taxon>Actinomycetes</taxon>
        <taxon>Micrococcales</taxon>
        <taxon>Microbacteriaceae</taxon>
        <taxon>Herbiconiux</taxon>
    </lineage>
</organism>
<dbReference type="InterPro" id="IPR050367">
    <property type="entry name" value="APC_superfamily"/>
</dbReference>
<evidence type="ECO:0000256" key="5">
    <source>
        <dbReference type="SAM" id="MobiDB-lite"/>
    </source>
</evidence>
<reference evidence="8" key="1">
    <citation type="submission" date="2024-05" db="EMBL/GenBank/DDBJ databases">
        <title>Herbiconiux sp. A18JL235.</title>
        <authorList>
            <person name="Zhang G."/>
        </authorList>
    </citation>
    <scope>NUCLEOTIDE SEQUENCE</scope>
    <source>
        <strain evidence="8">A18JL235</strain>
    </source>
</reference>
<comment type="subcellular location">
    <subcellularLocation>
        <location evidence="1">Membrane</location>
        <topology evidence="1">Multi-pass membrane protein</topology>
    </subcellularLocation>
</comment>
<feature type="compositionally biased region" description="Low complexity" evidence="5">
    <location>
        <begin position="1"/>
        <end position="17"/>
    </location>
</feature>
<evidence type="ECO:0000256" key="3">
    <source>
        <dbReference type="ARBA" id="ARBA00022989"/>
    </source>
</evidence>
<feature type="transmembrane region" description="Helical" evidence="6">
    <location>
        <begin position="66"/>
        <end position="86"/>
    </location>
</feature>
<feature type="transmembrane region" description="Helical" evidence="6">
    <location>
        <begin position="173"/>
        <end position="199"/>
    </location>
</feature>
<sequence>MVLKSGETVVSTSGSTEPAAPGQRLRHGKLGVFAIVFFVIAAVAPLGSIVGGAPVVFAAIGVTAPMAYLAVGVLFAVFAAGFVAMSRHVTNAAGFVAFIAKGLGSRFGGALAAVAVLGYVALVCGLWAITAGIAESTMAGLGLAVPGWVWWVVGLVIVTTLCAVGIEVSLRVLGVLVVLEICTLLFLAITVIAGGGATGSFDLQSFNPANVVPSGVGIAILFAATCYAGFEATVVFSEEAKNPARTIPRAAYLAIAVIGVFYAFITWVLANAWGASEVQAAAQADPVGFVFAVAATYGPSWLPSALGIIMLVSSMAMFIGFHNLLSRYLFSLGRSGMLPAALARTSKSGTPRVAVLGFSAVVFVVVGGFLVFGADLMTVIYPWLTSLGTVALVLVLLFTCMAIVAYFAGKGAADARIWHTRIAPVIAGIGFLIILLLAVVNYDALLGGSGGVARWLILLIPVAFIGGLIRADRQRRAGRELTFEDSPV</sequence>
<keyword evidence="2 6" id="KW-0812">Transmembrane</keyword>
<dbReference type="GO" id="GO:0016020">
    <property type="term" value="C:membrane"/>
    <property type="evidence" value="ECO:0007669"/>
    <property type="project" value="UniProtKB-SubCell"/>
</dbReference>
<dbReference type="InterPro" id="IPR004841">
    <property type="entry name" value="AA-permease/SLC12A_dom"/>
</dbReference>
<proteinExistence type="predicted"/>
<feature type="transmembrane region" description="Helical" evidence="6">
    <location>
        <begin position="421"/>
        <end position="440"/>
    </location>
</feature>
<evidence type="ECO:0000256" key="1">
    <source>
        <dbReference type="ARBA" id="ARBA00004141"/>
    </source>
</evidence>
<dbReference type="PIRSF" id="PIRSF006060">
    <property type="entry name" value="AA_transporter"/>
    <property type="match status" value="1"/>
</dbReference>
<keyword evidence="3 6" id="KW-1133">Transmembrane helix</keyword>
<feature type="transmembrane region" description="Helical" evidence="6">
    <location>
        <begin position="211"/>
        <end position="230"/>
    </location>
</feature>
<feature type="transmembrane region" description="Helical" evidence="6">
    <location>
        <begin position="148"/>
        <end position="166"/>
    </location>
</feature>
<feature type="transmembrane region" description="Helical" evidence="6">
    <location>
        <begin position="380"/>
        <end position="409"/>
    </location>
</feature>
<protein>
    <submittedName>
        <fullName evidence="8">APC family permease</fullName>
    </submittedName>
</protein>
<feature type="domain" description="Amino acid permease/ SLC12A" evidence="7">
    <location>
        <begin position="35"/>
        <end position="451"/>
    </location>
</feature>
<evidence type="ECO:0000256" key="4">
    <source>
        <dbReference type="ARBA" id="ARBA00023136"/>
    </source>
</evidence>
<accession>A0AB39BHS9</accession>
<keyword evidence="4 6" id="KW-0472">Membrane</keyword>
<gene>
    <name evidence="8" type="ORF">ABFY20_00965</name>
</gene>
<feature type="transmembrane region" description="Helical" evidence="6">
    <location>
        <begin position="107"/>
        <end position="128"/>
    </location>
</feature>
<feature type="transmembrane region" description="Helical" evidence="6">
    <location>
        <begin position="353"/>
        <end position="374"/>
    </location>
</feature>
<feature type="transmembrane region" description="Helical" evidence="6">
    <location>
        <begin position="452"/>
        <end position="469"/>
    </location>
</feature>
<dbReference type="GO" id="GO:0055085">
    <property type="term" value="P:transmembrane transport"/>
    <property type="evidence" value="ECO:0007669"/>
    <property type="project" value="InterPro"/>
</dbReference>
<evidence type="ECO:0000259" key="7">
    <source>
        <dbReference type="Pfam" id="PF00324"/>
    </source>
</evidence>
<dbReference type="Pfam" id="PF00324">
    <property type="entry name" value="AA_permease"/>
    <property type="match status" value="1"/>
</dbReference>
<feature type="region of interest" description="Disordered" evidence="5">
    <location>
        <begin position="1"/>
        <end position="23"/>
    </location>
</feature>
<dbReference type="RefSeq" id="WP_368498080.1">
    <property type="nucleotide sequence ID" value="NZ_CP162511.1"/>
</dbReference>
<dbReference type="PANTHER" id="PTHR42770:SF16">
    <property type="entry name" value="AMINO ACID PERMEASE"/>
    <property type="match status" value="1"/>
</dbReference>
<dbReference type="Gene3D" id="1.20.1740.10">
    <property type="entry name" value="Amino acid/polyamine transporter I"/>
    <property type="match status" value="1"/>
</dbReference>
<feature type="transmembrane region" description="Helical" evidence="6">
    <location>
        <begin position="32"/>
        <end position="60"/>
    </location>
</feature>
<evidence type="ECO:0000256" key="6">
    <source>
        <dbReference type="SAM" id="Phobius"/>
    </source>
</evidence>
<name>A0AB39BHS9_9MICO</name>
<dbReference type="AlphaFoldDB" id="A0AB39BHS9"/>
<evidence type="ECO:0000313" key="8">
    <source>
        <dbReference type="EMBL" id="XDI05691.1"/>
    </source>
</evidence>
<dbReference type="EMBL" id="CP162511">
    <property type="protein sequence ID" value="XDI05691.1"/>
    <property type="molecule type" value="Genomic_DNA"/>
</dbReference>